<evidence type="ECO:0000256" key="5">
    <source>
        <dbReference type="ARBA" id="ARBA00022729"/>
    </source>
</evidence>
<evidence type="ECO:0000256" key="7">
    <source>
        <dbReference type="ARBA" id="ARBA00022989"/>
    </source>
</evidence>
<evidence type="ECO:0000256" key="3">
    <source>
        <dbReference type="ARBA" id="ARBA00009561"/>
    </source>
</evidence>
<evidence type="ECO:0000256" key="4">
    <source>
        <dbReference type="ARBA" id="ARBA00022692"/>
    </source>
</evidence>
<feature type="transmembrane region" description="Helical" evidence="9">
    <location>
        <begin position="174"/>
        <end position="194"/>
    </location>
</feature>
<comment type="function">
    <text evidence="1">Subunit of the oligosaccharyl transferase (OST) complex that catalyzes the initial transfer of a defined glycan (Glc(3)Man(9)GlcNAc(2) in eukaryotes) from the lipid carrier dolichol-pyrophosphate to an asparagine residue within an Asn-X-Ser/Thr consensus motif in nascent polypeptide chains, the first step in protein N-glycosylation. N-glycosylation occurs cotranslationally and the complex associates with the Sec61 complex at the channel-forming translocon complex that mediates protein translocation across the endoplasmic reticulum (ER). All subunits are required for a maximal enzyme activity.</text>
</comment>
<dbReference type="InParanoid" id="E4XC38"/>
<dbReference type="FunCoup" id="E4XC38">
    <property type="interactions" value="60"/>
</dbReference>
<gene>
    <name evidence="11" type="ORF">GSOID_T00007690001</name>
</gene>
<keyword evidence="5 10" id="KW-0732">Signal</keyword>
<keyword evidence="12" id="KW-1185">Reference proteome</keyword>
<reference evidence="11" key="1">
    <citation type="journal article" date="2010" name="Science">
        <title>Plasticity of animal genome architecture unmasked by rapid evolution of a pelagic tunicate.</title>
        <authorList>
            <person name="Denoeud F."/>
            <person name="Henriet S."/>
            <person name="Mungpakdee S."/>
            <person name="Aury J.M."/>
            <person name="Da Silva C."/>
            <person name="Brinkmann H."/>
            <person name="Mikhaleva J."/>
            <person name="Olsen L.C."/>
            <person name="Jubin C."/>
            <person name="Canestro C."/>
            <person name="Bouquet J.M."/>
            <person name="Danks G."/>
            <person name="Poulain J."/>
            <person name="Campsteijn C."/>
            <person name="Adamski M."/>
            <person name="Cross I."/>
            <person name="Yadetie F."/>
            <person name="Muffato M."/>
            <person name="Louis A."/>
            <person name="Butcher S."/>
            <person name="Tsagkogeorga G."/>
            <person name="Konrad A."/>
            <person name="Singh S."/>
            <person name="Jensen M.F."/>
            <person name="Cong E.H."/>
            <person name="Eikeseth-Otteraa H."/>
            <person name="Noel B."/>
            <person name="Anthouard V."/>
            <person name="Porcel B.M."/>
            <person name="Kachouri-Lafond R."/>
            <person name="Nishino A."/>
            <person name="Ugolini M."/>
            <person name="Chourrout P."/>
            <person name="Nishida H."/>
            <person name="Aasland R."/>
            <person name="Huzurbazar S."/>
            <person name="Westhof E."/>
            <person name="Delsuc F."/>
            <person name="Lehrach H."/>
            <person name="Reinhardt R."/>
            <person name="Weissenbach J."/>
            <person name="Roy S.W."/>
            <person name="Artiguenave F."/>
            <person name="Postlethwait J.H."/>
            <person name="Manak J.R."/>
            <person name="Thompson E.M."/>
            <person name="Jaillon O."/>
            <person name="Du Pasquier L."/>
            <person name="Boudinot P."/>
            <person name="Liberles D.A."/>
            <person name="Volff J.N."/>
            <person name="Philippe H."/>
            <person name="Lenhard B."/>
            <person name="Roest Crollius H."/>
            <person name="Wincker P."/>
            <person name="Chourrout D."/>
        </authorList>
    </citation>
    <scope>NUCLEOTIDE SEQUENCE [LARGE SCALE GENOMIC DNA]</scope>
</reference>
<accession>E4XC38</accession>
<evidence type="ECO:0000256" key="9">
    <source>
        <dbReference type="SAM" id="Phobius"/>
    </source>
</evidence>
<evidence type="ECO:0000313" key="11">
    <source>
        <dbReference type="EMBL" id="CBY09163.1"/>
    </source>
</evidence>
<dbReference type="Pfam" id="PF04756">
    <property type="entry name" value="OST3_OST6"/>
    <property type="match status" value="1"/>
</dbReference>
<dbReference type="Gene3D" id="3.40.30.10">
    <property type="entry name" value="Glutaredoxin"/>
    <property type="match status" value="1"/>
</dbReference>
<organism evidence="11">
    <name type="scientific">Oikopleura dioica</name>
    <name type="common">Tunicate</name>
    <dbReference type="NCBI Taxonomy" id="34765"/>
    <lineage>
        <taxon>Eukaryota</taxon>
        <taxon>Metazoa</taxon>
        <taxon>Chordata</taxon>
        <taxon>Tunicata</taxon>
        <taxon>Appendicularia</taxon>
        <taxon>Copelata</taxon>
        <taxon>Oikopleuridae</taxon>
        <taxon>Oikopleura</taxon>
    </lineage>
</organism>
<dbReference type="InterPro" id="IPR021149">
    <property type="entry name" value="OligosaccharylTrfase_OST3/OST6"/>
</dbReference>
<feature type="signal peptide" evidence="10">
    <location>
        <begin position="1"/>
        <end position="17"/>
    </location>
</feature>
<evidence type="ECO:0000256" key="6">
    <source>
        <dbReference type="ARBA" id="ARBA00022824"/>
    </source>
</evidence>
<name>E4XC38_OIKDI</name>
<evidence type="ECO:0000256" key="10">
    <source>
        <dbReference type="SAM" id="SignalP"/>
    </source>
</evidence>
<dbReference type="AlphaFoldDB" id="E4XC38"/>
<dbReference type="PANTHER" id="PTHR12692">
    <property type="entry name" value="DOLICHYL-DIPHOSPHOOLIGOSACCHARIDE--PROTEIN GLYCOSYLTRANSFERASE-RELATED"/>
    <property type="match status" value="1"/>
</dbReference>
<evidence type="ECO:0008006" key="13">
    <source>
        <dbReference type="Google" id="ProtNLM"/>
    </source>
</evidence>
<dbReference type="SUPFAM" id="SSF52833">
    <property type="entry name" value="Thioredoxin-like"/>
    <property type="match status" value="1"/>
</dbReference>
<evidence type="ECO:0000256" key="1">
    <source>
        <dbReference type="ARBA" id="ARBA00002791"/>
    </source>
</evidence>
<proteinExistence type="inferred from homology"/>
<dbReference type="InterPro" id="IPR036249">
    <property type="entry name" value="Thioredoxin-like_sf"/>
</dbReference>
<evidence type="ECO:0000313" key="12">
    <source>
        <dbReference type="Proteomes" id="UP000001307"/>
    </source>
</evidence>
<evidence type="ECO:0000256" key="2">
    <source>
        <dbReference type="ARBA" id="ARBA00004477"/>
    </source>
</evidence>
<keyword evidence="6" id="KW-0256">Endoplasmic reticulum</keyword>
<dbReference type="GO" id="GO:0008250">
    <property type="term" value="C:oligosaccharyltransferase complex"/>
    <property type="evidence" value="ECO:0007669"/>
    <property type="project" value="TreeGrafter"/>
</dbReference>
<feature type="transmembrane region" description="Helical" evidence="9">
    <location>
        <begin position="206"/>
        <end position="223"/>
    </location>
</feature>
<feature type="transmembrane region" description="Helical" evidence="9">
    <location>
        <begin position="287"/>
        <end position="307"/>
    </location>
</feature>
<dbReference type="OrthoDB" id="67566at2759"/>
<feature type="chain" id="PRO_5003191154" description="Magnesium transporter protein 1" evidence="10">
    <location>
        <begin position="18"/>
        <end position="321"/>
    </location>
</feature>
<comment type="subcellular location">
    <subcellularLocation>
        <location evidence="2">Endoplasmic reticulum membrane</location>
        <topology evidence="2">Multi-pass membrane protein</topology>
    </subcellularLocation>
</comment>
<comment type="similarity">
    <text evidence="3">Belongs to the OST3/OST6 family.</text>
</comment>
<dbReference type="GO" id="GO:0018279">
    <property type="term" value="P:protein N-linked glycosylation via asparagine"/>
    <property type="evidence" value="ECO:0007669"/>
    <property type="project" value="TreeGrafter"/>
</dbReference>
<evidence type="ECO:0000256" key="8">
    <source>
        <dbReference type="ARBA" id="ARBA00023136"/>
    </source>
</evidence>
<protein>
    <recommendedName>
        <fullName evidence="13">Magnesium transporter protein 1</fullName>
    </recommendedName>
</protein>
<dbReference type="Proteomes" id="UP000001307">
    <property type="component" value="Unassembled WGS sequence"/>
</dbReference>
<dbReference type="PANTHER" id="PTHR12692:SF0">
    <property type="entry name" value="GH11935P"/>
    <property type="match status" value="1"/>
</dbReference>
<keyword evidence="8 9" id="KW-0472">Membrane</keyword>
<sequence length="321" mass="36551">MRVFICVLSALVAVSSAWEDKTEQMLRWQRKRSDWVIKLGQKDFEEYVRQKGKEYSTLVMFTAQSPSRGCQICTEAVEEFSTLARSTRYTATESNYATMFFVLVDYDEHDGHRIFDTMRLKSAPAVYLFKKDGRTSKNDQFDISARGYLAETMAQFLTDRSGTQFTAYRPPNYGGWWFISLIAVSAMAIIYMKLESIKEHLNRDTIGYICVVASLIFTSGQMWNSIRGPQYLMRARGGGIGFVYPGSNMQLVAETHIVMILYGAATLGSILLIKSAQPKTSLTDRRFFMLLGGSLLFAGYGLTLNVFKRKYRGYPYSFFLG</sequence>
<keyword evidence="7 9" id="KW-1133">Transmembrane helix</keyword>
<dbReference type="EMBL" id="FN653035">
    <property type="protein sequence ID" value="CBY09163.1"/>
    <property type="molecule type" value="Genomic_DNA"/>
</dbReference>
<feature type="transmembrane region" description="Helical" evidence="9">
    <location>
        <begin position="257"/>
        <end position="275"/>
    </location>
</feature>
<keyword evidence="4 9" id="KW-0812">Transmembrane</keyword>